<gene>
    <name evidence="1" type="ORF">DSO57_1024782</name>
</gene>
<dbReference type="EMBL" id="QTSX02005106">
    <property type="protein sequence ID" value="KAJ9061026.1"/>
    <property type="molecule type" value="Genomic_DNA"/>
</dbReference>
<keyword evidence="2" id="KW-1185">Reference proteome</keyword>
<evidence type="ECO:0000313" key="2">
    <source>
        <dbReference type="Proteomes" id="UP001165960"/>
    </source>
</evidence>
<accession>A0ACC2SFW2</accession>
<evidence type="ECO:0000313" key="1">
    <source>
        <dbReference type="EMBL" id="KAJ9061026.1"/>
    </source>
</evidence>
<protein>
    <submittedName>
        <fullName evidence="1">Uncharacterized protein</fullName>
    </submittedName>
</protein>
<reference evidence="1" key="1">
    <citation type="submission" date="2022-04" db="EMBL/GenBank/DDBJ databases">
        <title>Genome of the entomopathogenic fungus Entomophthora muscae.</title>
        <authorList>
            <person name="Elya C."/>
            <person name="Lovett B.R."/>
            <person name="Lee E."/>
            <person name="Macias A.M."/>
            <person name="Hajek A.E."/>
            <person name="De Bivort B.L."/>
            <person name="Kasson M.T."/>
            <person name="De Fine Licht H.H."/>
            <person name="Stajich J.E."/>
        </authorList>
    </citation>
    <scope>NUCLEOTIDE SEQUENCE</scope>
    <source>
        <strain evidence="1">Berkeley</strain>
    </source>
</reference>
<organism evidence="1 2">
    <name type="scientific">Entomophthora muscae</name>
    <dbReference type="NCBI Taxonomy" id="34485"/>
    <lineage>
        <taxon>Eukaryota</taxon>
        <taxon>Fungi</taxon>
        <taxon>Fungi incertae sedis</taxon>
        <taxon>Zoopagomycota</taxon>
        <taxon>Entomophthoromycotina</taxon>
        <taxon>Entomophthoromycetes</taxon>
        <taxon>Entomophthorales</taxon>
        <taxon>Entomophthoraceae</taxon>
        <taxon>Entomophthora</taxon>
    </lineage>
</organism>
<name>A0ACC2SFW2_9FUNG</name>
<proteinExistence type="predicted"/>
<comment type="caution">
    <text evidence="1">The sequence shown here is derived from an EMBL/GenBank/DDBJ whole genome shotgun (WGS) entry which is preliminary data.</text>
</comment>
<dbReference type="Proteomes" id="UP001165960">
    <property type="component" value="Unassembled WGS sequence"/>
</dbReference>
<sequence length="169" mass="19164">MYDNTEDFLVDCLILAECYTPISGLGRLLDTCFWIELPIMCWSSLDHYKQHMWTCCILVMATIWRELDTGLAIGLCQRRGDAPADMVEEDKEYIPHQTQPVATSKRVICSSGQYHAHCGKRIFIEVSSRHIPQTVTKNISNHNLTSKEEVDKSEKSNKAEGSPSANLDQ</sequence>